<keyword evidence="1" id="KW-0812">Transmembrane</keyword>
<feature type="transmembrane region" description="Helical" evidence="1">
    <location>
        <begin position="42"/>
        <end position="61"/>
    </location>
</feature>
<reference evidence="2 3" key="1">
    <citation type="submission" date="2016-11" db="EMBL/GenBank/DDBJ databases">
        <authorList>
            <person name="Jaros S."/>
            <person name="Januszkiewicz K."/>
            <person name="Wedrychowicz H."/>
        </authorList>
    </citation>
    <scope>NUCLEOTIDE SEQUENCE [LARGE SCALE GENOMIC DNA]</scope>
    <source>
        <strain evidence="2 3">DSM 15970</strain>
    </source>
</reference>
<accession>A0A1M6DJL7</accession>
<evidence type="ECO:0000256" key="1">
    <source>
        <dbReference type="SAM" id="Phobius"/>
    </source>
</evidence>
<protein>
    <submittedName>
        <fullName evidence="2">Uncharacterized protein</fullName>
    </submittedName>
</protein>
<sequence>MRRSKARVLTLVLTIIIGILLGFFGVFVSVFADGGTRERTITIAVILFIYWLLGCVLGLIFPEYSWKWGIALGGPGFIILVLYMIKEFNPLYLLYLIGIAVFSIGSTWGCSYYRNRTKEN</sequence>
<dbReference type="InterPro" id="IPR054229">
    <property type="entry name" value="DUF6954"/>
</dbReference>
<organism evidence="2 3">
    <name type="scientific">Parasporobacterium paucivorans DSM 15970</name>
    <dbReference type="NCBI Taxonomy" id="1122934"/>
    <lineage>
        <taxon>Bacteria</taxon>
        <taxon>Bacillati</taxon>
        <taxon>Bacillota</taxon>
        <taxon>Clostridia</taxon>
        <taxon>Lachnospirales</taxon>
        <taxon>Lachnospiraceae</taxon>
        <taxon>Parasporobacterium</taxon>
    </lineage>
</organism>
<dbReference type="Proteomes" id="UP000184342">
    <property type="component" value="Unassembled WGS sequence"/>
</dbReference>
<proteinExistence type="predicted"/>
<dbReference type="RefSeq" id="WP_073993007.1">
    <property type="nucleotide sequence ID" value="NZ_FQYT01000006.1"/>
</dbReference>
<evidence type="ECO:0000313" key="2">
    <source>
        <dbReference type="EMBL" id="SHI73456.1"/>
    </source>
</evidence>
<evidence type="ECO:0000313" key="3">
    <source>
        <dbReference type="Proteomes" id="UP000184342"/>
    </source>
</evidence>
<dbReference type="AlphaFoldDB" id="A0A1M6DJL7"/>
<dbReference type="EMBL" id="FQYT01000006">
    <property type="protein sequence ID" value="SHI73456.1"/>
    <property type="molecule type" value="Genomic_DNA"/>
</dbReference>
<gene>
    <name evidence="2" type="ORF">SAMN02745691_00733</name>
</gene>
<feature type="transmembrane region" description="Helical" evidence="1">
    <location>
        <begin position="91"/>
        <end position="113"/>
    </location>
</feature>
<keyword evidence="3" id="KW-1185">Reference proteome</keyword>
<name>A0A1M6DJL7_9FIRM</name>
<keyword evidence="1" id="KW-1133">Transmembrane helix</keyword>
<feature type="transmembrane region" description="Helical" evidence="1">
    <location>
        <begin position="68"/>
        <end position="85"/>
    </location>
</feature>
<dbReference type="Pfam" id="PF22268">
    <property type="entry name" value="DUF6954"/>
    <property type="match status" value="1"/>
</dbReference>
<dbReference type="STRING" id="1122934.SAMN02745691_00733"/>
<keyword evidence="1" id="KW-0472">Membrane</keyword>